<keyword evidence="2" id="KW-1185">Reference proteome</keyword>
<evidence type="ECO:0000313" key="2">
    <source>
        <dbReference type="Proteomes" id="UP000784294"/>
    </source>
</evidence>
<dbReference type="EMBL" id="CAAALY010043835">
    <property type="protein sequence ID" value="VEL19910.1"/>
    <property type="molecule type" value="Genomic_DNA"/>
</dbReference>
<dbReference type="Proteomes" id="UP000784294">
    <property type="component" value="Unassembled WGS sequence"/>
</dbReference>
<evidence type="ECO:0000313" key="1">
    <source>
        <dbReference type="EMBL" id="VEL19910.1"/>
    </source>
</evidence>
<proteinExistence type="predicted"/>
<accession>A0A448WTL1</accession>
<protein>
    <submittedName>
        <fullName evidence="1">Uncharacterized protein</fullName>
    </submittedName>
</protein>
<reference evidence="1" key="1">
    <citation type="submission" date="2018-11" db="EMBL/GenBank/DDBJ databases">
        <authorList>
            <consortium name="Pathogen Informatics"/>
        </authorList>
    </citation>
    <scope>NUCLEOTIDE SEQUENCE</scope>
</reference>
<gene>
    <name evidence="1" type="ORF">PXEA_LOCUS13350</name>
</gene>
<comment type="caution">
    <text evidence="1">The sequence shown here is derived from an EMBL/GenBank/DDBJ whole genome shotgun (WGS) entry which is preliminary data.</text>
</comment>
<name>A0A448WTL1_9PLAT</name>
<organism evidence="1 2">
    <name type="scientific">Protopolystoma xenopodis</name>
    <dbReference type="NCBI Taxonomy" id="117903"/>
    <lineage>
        <taxon>Eukaryota</taxon>
        <taxon>Metazoa</taxon>
        <taxon>Spiralia</taxon>
        <taxon>Lophotrochozoa</taxon>
        <taxon>Platyhelminthes</taxon>
        <taxon>Monogenea</taxon>
        <taxon>Polyopisthocotylea</taxon>
        <taxon>Polystomatidea</taxon>
        <taxon>Polystomatidae</taxon>
        <taxon>Protopolystoma</taxon>
    </lineage>
</organism>
<sequence>MRRSVPSVSRYSATEQTTAQRVQWTCSQLDCHASKALVPGLLLKPSFTEMEGPIALFIIPTYFKDDQSKIADLDRPSFL</sequence>
<dbReference type="AlphaFoldDB" id="A0A448WTL1"/>